<dbReference type="PANTHER" id="PTHR43481">
    <property type="entry name" value="FRUCTOSE-1-PHOSPHATE PHOSPHATASE"/>
    <property type="match status" value="1"/>
</dbReference>
<dbReference type="SFLD" id="SFLDG01129">
    <property type="entry name" value="C1.5:_HAD__Beta-PGM__Phosphata"/>
    <property type="match status" value="1"/>
</dbReference>
<dbReference type="Proteomes" id="UP000588586">
    <property type="component" value="Unassembled WGS sequence"/>
</dbReference>
<dbReference type="Pfam" id="PF00702">
    <property type="entry name" value="Hydrolase"/>
    <property type="match status" value="1"/>
</dbReference>
<dbReference type="InterPro" id="IPR006439">
    <property type="entry name" value="HAD-SF_hydro_IA"/>
</dbReference>
<gene>
    <name evidence="1" type="ORF">HJG52_18580</name>
</gene>
<dbReference type="InterPro" id="IPR023214">
    <property type="entry name" value="HAD_sf"/>
</dbReference>
<organism evidence="1 2">
    <name type="scientific">Knoellia koreensis</name>
    <dbReference type="NCBI Taxonomy" id="2730921"/>
    <lineage>
        <taxon>Bacteria</taxon>
        <taxon>Bacillati</taxon>
        <taxon>Actinomycetota</taxon>
        <taxon>Actinomycetes</taxon>
        <taxon>Micrococcales</taxon>
        <taxon>Intrasporangiaceae</taxon>
        <taxon>Knoellia</taxon>
    </lineage>
</organism>
<dbReference type="NCBIfam" id="TIGR01509">
    <property type="entry name" value="HAD-SF-IA-v3"/>
    <property type="match status" value="1"/>
</dbReference>
<dbReference type="RefSeq" id="WP_171245111.1">
    <property type="nucleotide sequence ID" value="NZ_JABEPQ010000005.1"/>
</dbReference>
<dbReference type="InterPro" id="IPR023198">
    <property type="entry name" value="PGP-like_dom2"/>
</dbReference>
<dbReference type="Gene3D" id="1.10.150.240">
    <property type="entry name" value="Putative phosphatase, domain 2"/>
    <property type="match status" value="1"/>
</dbReference>
<name>A0A849HTT0_9MICO</name>
<dbReference type="InterPro" id="IPR036412">
    <property type="entry name" value="HAD-like_sf"/>
</dbReference>
<keyword evidence="1" id="KW-0378">Hydrolase</keyword>
<dbReference type="SFLD" id="SFLDS00003">
    <property type="entry name" value="Haloacid_Dehalogenase"/>
    <property type="match status" value="1"/>
</dbReference>
<sequence length="225" mass="23105">MPGAPNPFADRSFAAVLFDMDGTLLDSTPAVVRSWITWAQEEGVDPRDLAGHHGVPAKAIVAKFVAAERVTESLARIEALEVADIADVVPLPGSRAASAALTVGDAQHWAIVTSSTAPLAAARIAAAGLPTPDVLVTASDVERGKPYPDPWLLAAQRLGVDPADCLVVEDAPAGLEAARAAGCATLAVTTTTSRADLVADAVVTDLGEVTFAVVNDRVQVGMPRG</sequence>
<evidence type="ECO:0000313" key="1">
    <source>
        <dbReference type="EMBL" id="NNM47997.1"/>
    </source>
</evidence>
<dbReference type="Gene3D" id="3.40.50.1000">
    <property type="entry name" value="HAD superfamily/HAD-like"/>
    <property type="match status" value="1"/>
</dbReference>
<dbReference type="SUPFAM" id="SSF56784">
    <property type="entry name" value="HAD-like"/>
    <property type="match status" value="1"/>
</dbReference>
<keyword evidence="2" id="KW-1185">Reference proteome</keyword>
<reference evidence="1 2" key="1">
    <citation type="submission" date="2020-04" db="EMBL/GenBank/DDBJ databases">
        <title>Knoellia sp. isolate from air conditioner.</title>
        <authorList>
            <person name="Chea S."/>
            <person name="Kim D.-U."/>
        </authorList>
    </citation>
    <scope>NUCLEOTIDE SEQUENCE [LARGE SCALE GENOMIC DNA]</scope>
    <source>
        <strain evidence="1 2">DB2414S</strain>
    </source>
</reference>
<dbReference type="PANTHER" id="PTHR43481:SF4">
    <property type="entry name" value="GLYCEROL-1-PHOSPHATE PHOSPHOHYDROLASE 1-RELATED"/>
    <property type="match status" value="1"/>
</dbReference>
<dbReference type="InterPro" id="IPR051806">
    <property type="entry name" value="HAD-like_SPP"/>
</dbReference>
<dbReference type="PRINTS" id="PR00413">
    <property type="entry name" value="HADHALOGNASE"/>
</dbReference>
<dbReference type="EMBL" id="JABEPQ010000005">
    <property type="protein sequence ID" value="NNM47997.1"/>
    <property type="molecule type" value="Genomic_DNA"/>
</dbReference>
<accession>A0A849HTT0</accession>
<dbReference type="AlphaFoldDB" id="A0A849HTT0"/>
<protein>
    <submittedName>
        <fullName evidence="1">HAD-IA family hydrolase</fullName>
    </submittedName>
</protein>
<dbReference type="GO" id="GO:0050308">
    <property type="term" value="F:sugar-phosphatase activity"/>
    <property type="evidence" value="ECO:0007669"/>
    <property type="project" value="TreeGrafter"/>
</dbReference>
<evidence type="ECO:0000313" key="2">
    <source>
        <dbReference type="Proteomes" id="UP000588586"/>
    </source>
</evidence>
<proteinExistence type="predicted"/>
<comment type="caution">
    <text evidence="1">The sequence shown here is derived from an EMBL/GenBank/DDBJ whole genome shotgun (WGS) entry which is preliminary data.</text>
</comment>